<dbReference type="AlphaFoldDB" id="A0A108U5Z8"/>
<dbReference type="Pfam" id="PF17263">
    <property type="entry name" value="DUF5329"/>
    <property type="match status" value="1"/>
</dbReference>
<feature type="signal peptide" evidence="1">
    <location>
        <begin position="1"/>
        <end position="39"/>
    </location>
</feature>
<comment type="caution">
    <text evidence="2">The sequence shown here is derived from an EMBL/GenBank/DDBJ whole genome shotgun (WGS) entry which is preliminary data.</text>
</comment>
<reference evidence="2 3" key="1">
    <citation type="journal article" date="2014" name="Genome Announc.">
        <title>Draft Genome Sequence of Lysobacter capsici AZ78, a Bacterium Antagonistic to Plant-Pathogenic Oomycetes.</title>
        <authorList>
            <person name="Puopolo G."/>
            <person name="Sonego P."/>
            <person name="Engelen K."/>
            <person name="Pertot I."/>
        </authorList>
    </citation>
    <scope>NUCLEOTIDE SEQUENCE [LARGE SCALE GENOMIC DNA]</scope>
    <source>
        <strain evidence="2 3">AZ78</strain>
    </source>
</reference>
<keyword evidence="3" id="KW-1185">Reference proteome</keyword>
<gene>
    <name evidence="2" type="ORF">AZ78_0737</name>
</gene>
<organism evidence="2 3">
    <name type="scientific">Lysobacter capsici AZ78</name>
    <dbReference type="NCBI Taxonomy" id="1444315"/>
    <lineage>
        <taxon>Bacteria</taxon>
        <taxon>Pseudomonadati</taxon>
        <taxon>Pseudomonadota</taxon>
        <taxon>Gammaproteobacteria</taxon>
        <taxon>Lysobacterales</taxon>
        <taxon>Lysobacteraceae</taxon>
        <taxon>Lysobacter</taxon>
    </lineage>
</organism>
<name>A0A108U5Z8_9GAMM</name>
<evidence type="ECO:0000313" key="3">
    <source>
        <dbReference type="Proteomes" id="UP000023435"/>
    </source>
</evidence>
<accession>A0A108U5Z8</accession>
<dbReference type="Proteomes" id="UP000023435">
    <property type="component" value="Unassembled WGS sequence"/>
</dbReference>
<dbReference type="RefSeq" id="WP_235592179.1">
    <property type="nucleotide sequence ID" value="NZ_JAJA02000001.1"/>
</dbReference>
<evidence type="ECO:0008006" key="4">
    <source>
        <dbReference type="Google" id="ProtNLM"/>
    </source>
</evidence>
<proteinExistence type="predicted"/>
<sequence length="147" mass="15934">MQRTCENRFMNHRAAAFRPRSLAVFAAALLGAASVAVQAAPSPQAERETEQLIQALGSSSCQFERNGSWYDSAEAQAHLRKKLAYLRKRDMADTAELFIERAGSESSLSGKPYRVRCGNAAPVASAAWLKAKLVQLRAAKPATTPSP</sequence>
<keyword evidence="1" id="KW-0732">Signal</keyword>
<evidence type="ECO:0000256" key="1">
    <source>
        <dbReference type="SAM" id="SignalP"/>
    </source>
</evidence>
<evidence type="ECO:0000313" key="2">
    <source>
        <dbReference type="EMBL" id="KWS03191.1"/>
    </source>
</evidence>
<dbReference type="InterPro" id="IPR035242">
    <property type="entry name" value="DUF5329"/>
</dbReference>
<dbReference type="EMBL" id="JAJA02000001">
    <property type="protein sequence ID" value="KWS03191.1"/>
    <property type="molecule type" value="Genomic_DNA"/>
</dbReference>
<feature type="chain" id="PRO_5007131570" description="Transmembrane protein" evidence="1">
    <location>
        <begin position="40"/>
        <end position="147"/>
    </location>
</feature>
<protein>
    <recommendedName>
        <fullName evidence="4">Transmembrane protein</fullName>
    </recommendedName>
</protein>